<evidence type="ECO:0000313" key="2">
    <source>
        <dbReference type="EMBL" id="CAI9738801.1"/>
    </source>
</evidence>
<feature type="compositionally biased region" description="Basic residues" evidence="1">
    <location>
        <begin position="81"/>
        <end position="92"/>
    </location>
</feature>
<protein>
    <submittedName>
        <fullName evidence="2">Uncharacterized protein</fullName>
    </submittedName>
</protein>
<accession>A0AA36FH17</accession>
<dbReference type="EMBL" id="OX597835">
    <property type="protein sequence ID" value="CAI9738801.1"/>
    <property type="molecule type" value="Genomic_DNA"/>
</dbReference>
<feature type="compositionally biased region" description="Basic and acidic residues" evidence="1">
    <location>
        <begin position="63"/>
        <end position="80"/>
    </location>
</feature>
<proteinExistence type="predicted"/>
<organism evidence="2 3">
    <name type="scientific">Octopus vulgaris</name>
    <name type="common">Common octopus</name>
    <dbReference type="NCBI Taxonomy" id="6645"/>
    <lineage>
        <taxon>Eukaryota</taxon>
        <taxon>Metazoa</taxon>
        <taxon>Spiralia</taxon>
        <taxon>Lophotrochozoa</taxon>
        <taxon>Mollusca</taxon>
        <taxon>Cephalopoda</taxon>
        <taxon>Coleoidea</taxon>
        <taxon>Octopodiformes</taxon>
        <taxon>Octopoda</taxon>
        <taxon>Incirrata</taxon>
        <taxon>Octopodidae</taxon>
        <taxon>Octopus</taxon>
    </lineage>
</organism>
<feature type="region of interest" description="Disordered" evidence="1">
    <location>
        <begin position="63"/>
        <end position="92"/>
    </location>
</feature>
<keyword evidence="3" id="KW-1185">Reference proteome</keyword>
<dbReference type="AlphaFoldDB" id="A0AA36FH17"/>
<dbReference type="Gene3D" id="1.10.10.10">
    <property type="entry name" value="Winged helix-like DNA-binding domain superfamily/Winged helix DNA-binding domain"/>
    <property type="match status" value="1"/>
</dbReference>
<evidence type="ECO:0000313" key="3">
    <source>
        <dbReference type="Proteomes" id="UP001162480"/>
    </source>
</evidence>
<dbReference type="Proteomes" id="UP001162480">
    <property type="component" value="Chromosome 22"/>
</dbReference>
<dbReference type="InterPro" id="IPR036388">
    <property type="entry name" value="WH-like_DNA-bd_sf"/>
</dbReference>
<reference evidence="2" key="1">
    <citation type="submission" date="2023-08" db="EMBL/GenBank/DDBJ databases">
        <authorList>
            <person name="Alioto T."/>
            <person name="Alioto T."/>
            <person name="Gomez Garrido J."/>
        </authorList>
    </citation>
    <scope>NUCLEOTIDE SEQUENCE</scope>
</reference>
<name>A0AA36FH17_OCTVU</name>
<gene>
    <name evidence="2" type="ORF">OCTVUL_1B005540</name>
</gene>
<sequence length="92" mass="10898">MVKVQEHSSELKKKFAFSQTAVDGYETISKNFNMARSTVRSTIVKYRDTGVLENKSEYSRKKFFSEGDDDRPLDIRSDMKRQRRCQQHMNKK</sequence>
<evidence type="ECO:0000256" key="1">
    <source>
        <dbReference type="SAM" id="MobiDB-lite"/>
    </source>
</evidence>